<reference evidence="3 4" key="1">
    <citation type="journal article" date="2009" name="PLoS ONE">
        <title>Genome analysis of the anaerobic thermohalophilic bacterium Halothermothrix orenii.</title>
        <authorList>
            <person name="Mavromatis K."/>
            <person name="Ivanova N."/>
            <person name="Anderson I."/>
            <person name="Lykidis A."/>
            <person name="Hooper S.D."/>
            <person name="Sun H."/>
            <person name="Kunin V."/>
            <person name="Lapidus A."/>
            <person name="Hugenholtz P."/>
            <person name="Patel B."/>
            <person name="Kyrpides N.C."/>
        </authorList>
    </citation>
    <scope>NUCLEOTIDE SEQUENCE [LARGE SCALE GENOMIC DNA]</scope>
    <source>
        <strain evidence="4">H 168 / OCM 544 / DSM 9562</strain>
    </source>
</reference>
<sequence>MYKETAILGLYCETSVHAGSGSDLGVIDLPIQREKYTDYPVFQASTLKGALRASFDTEIAIVNSLMKGVFKSFSFKNAKEGEEELEKAINLVFGDESNKSASALAFTDARILLFPVKSARNVFAWITSPMVLNRLKRDLEVAGINVDWEAPEIKKDAIISEKSSLDIDGNIILEEYTYSVNKQNIEGITNWIRDNIFAEDYTFWRDKLESDLVIIDDDEFKDFVSMSTELVPRIKIKNETKVVDKDGGALWYEENLPPETVLYSLVLATDILREEKDLENEDLKKAENVIQFFEEGLKERIQLGGNETIGRGIIRTRLVRSGKNG</sequence>
<evidence type="ECO:0000259" key="2">
    <source>
        <dbReference type="Pfam" id="PF03787"/>
    </source>
</evidence>
<dbReference type="RefSeq" id="WP_012636446.1">
    <property type="nucleotide sequence ID" value="NC_011899.1"/>
</dbReference>
<evidence type="ECO:0000313" key="4">
    <source>
        <dbReference type="Proteomes" id="UP000000719"/>
    </source>
</evidence>
<dbReference type="OrthoDB" id="9789361at2"/>
<feature type="domain" description="CRISPR type III-associated protein" evidence="2">
    <location>
        <begin position="10"/>
        <end position="314"/>
    </location>
</feature>
<dbReference type="Proteomes" id="UP000000719">
    <property type="component" value="Chromosome"/>
</dbReference>
<dbReference type="STRING" id="373903.Hore_15130"/>
<organism evidence="3 4">
    <name type="scientific">Halothermothrix orenii (strain H 168 / OCM 544 / DSM 9562)</name>
    <dbReference type="NCBI Taxonomy" id="373903"/>
    <lineage>
        <taxon>Bacteria</taxon>
        <taxon>Bacillati</taxon>
        <taxon>Bacillota</taxon>
        <taxon>Clostridia</taxon>
        <taxon>Halanaerobiales</taxon>
        <taxon>Halothermotrichaceae</taxon>
        <taxon>Halothermothrix</taxon>
    </lineage>
</organism>
<keyword evidence="1" id="KW-0051">Antiviral defense</keyword>
<dbReference type="eggNOG" id="COG1336">
    <property type="taxonomic scope" value="Bacteria"/>
</dbReference>
<dbReference type="KEGG" id="hor:Hore_15130"/>
<proteinExistence type="predicted"/>
<dbReference type="HOGENOM" id="CLU_047795_0_0_9"/>
<evidence type="ECO:0000313" key="3">
    <source>
        <dbReference type="EMBL" id="ACL70263.1"/>
    </source>
</evidence>
<accession>B8CY94</accession>
<dbReference type="InterPro" id="IPR005537">
    <property type="entry name" value="RAMP_III_fam"/>
</dbReference>
<gene>
    <name evidence="3" type="ordered locus">Hore_15130</name>
</gene>
<dbReference type="Pfam" id="PF03787">
    <property type="entry name" value="RAMPs"/>
    <property type="match status" value="1"/>
</dbReference>
<keyword evidence="4" id="KW-1185">Reference proteome</keyword>
<evidence type="ECO:0000256" key="1">
    <source>
        <dbReference type="ARBA" id="ARBA00023118"/>
    </source>
</evidence>
<dbReference type="EMBL" id="CP001098">
    <property type="protein sequence ID" value="ACL70263.1"/>
    <property type="molecule type" value="Genomic_DNA"/>
</dbReference>
<dbReference type="PANTHER" id="PTHR36700">
    <property type="entry name" value="CRISPR SYSTEM CMR SUBUNIT CMR4"/>
    <property type="match status" value="1"/>
</dbReference>
<name>B8CY94_HALOH</name>
<dbReference type="PANTHER" id="PTHR36700:SF1">
    <property type="entry name" value="CRISPR SYSTEM CMR SUBUNIT CMR4"/>
    <property type="match status" value="1"/>
</dbReference>
<dbReference type="AlphaFoldDB" id="B8CY94"/>
<protein>
    <submittedName>
        <fullName evidence="3">CRISPR-associated RAMP protein, Cmr4 family</fullName>
    </submittedName>
</protein>
<dbReference type="InterPro" id="IPR013410">
    <property type="entry name" value="CRISPR-assoc_RAMP_Cmr4"/>
</dbReference>
<dbReference type="GO" id="GO:0051607">
    <property type="term" value="P:defense response to virus"/>
    <property type="evidence" value="ECO:0007669"/>
    <property type="project" value="UniProtKB-KW"/>
</dbReference>
<dbReference type="NCBIfam" id="TIGR02580">
    <property type="entry name" value="cas_RAMP_Cmr4"/>
    <property type="match status" value="1"/>
</dbReference>